<dbReference type="InterPro" id="IPR027417">
    <property type="entry name" value="P-loop_NTPase"/>
</dbReference>
<name>A0A1X7V3W3_AMPQE</name>
<proteinExistence type="predicted"/>
<dbReference type="PANTHER" id="PTHR47642:SF5">
    <property type="entry name" value="ATP-DEPENDENT DNA HELICASE"/>
    <property type="match status" value="1"/>
</dbReference>
<evidence type="ECO:0008006" key="2">
    <source>
        <dbReference type="Google" id="ProtNLM"/>
    </source>
</evidence>
<accession>A0A1X7V3W3</accession>
<evidence type="ECO:0000313" key="1">
    <source>
        <dbReference type="EnsemblMetazoa" id="Aqu2.1.34693_001"/>
    </source>
</evidence>
<sequence length="63" mass="6844">RQFPLILAFAVTIHKCQGLSLDNAIIDLSDNMFSAGMAYVALSLVRMLSGVHLTCFNANGFLL</sequence>
<protein>
    <recommendedName>
        <fullName evidence="2">ATP-dependent DNA helicase</fullName>
    </recommendedName>
</protein>
<dbReference type="PANTHER" id="PTHR47642">
    <property type="entry name" value="ATP-DEPENDENT DNA HELICASE"/>
    <property type="match status" value="1"/>
</dbReference>
<dbReference type="InterPro" id="IPR051055">
    <property type="entry name" value="PIF1_helicase"/>
</dbReference>
<reference evidence="1" key="1">
    <citation type="submission" date="2017-05" db="UniProtKB">
        <authorList>
            <consortium name="EnsemblMetazoa"/>
        </authorList>
    </citation>
    <scope>IDENTIFICATION</scope>
</reference>
<organism evidence="1">
    <name type="scientific">Amphimedon queenslandica</name>
    <name type="common">Sponge</name>
    <dbReference type="NCBI Taxonomy" id="400682"/>
    <lineage>
        <taxon>Eukaryota</taxon>
        <taxon>Metazoa</taxon>
        <taxon>Porifera</taxon>
        <taxon>Demospongiae</taxon>
        <taxon>Heteroscleromorpha</taxon>
        <taxon>Haplosclerida</taxon>
        <taxon>Niphatidae</taxon>
        <taxon>Amphimedon</taxon>
    </lineage>
</organism>
<dbReference type="CDD" id="cd18809">
    <property type="entry name" value="SF1_C_RecD"/>
    <property type="match status" value="1"/>
</dbReference>
<dbReference type="InParanoid" id="A0A1X7V3W3"/>
<dbReference type="Gene3D" id="3.40.50.300">
    <property type="entry name" value="P-loop containing nucleotide triphosphate hydrolases"/>
    <property type="match status" value="1"/>
</dbReference>
<dbReference type="EnsemblMetazoa" id="Aqu2.1.34693_001">
    <property type="protein sequence ID" value="Aqu2.1.34693_001"/>
    <property type="gene ID" value="Aqu2.1.34693"/>
</dbReference>
<dbReference type="SUPFAM" id="SSF52540">
    <property type="entry name" value="P-loop containing nucleoside triphosphate hydrolases"/>
    <property type="match status" value="1"/>
</dbReference>
<dbReference type="AlphaFoldDB" id="A0A1X7V3W3"/>